<feature type="chain" id="PRO_5037703761" evidence="1">
    <location>
        <begin position="23"/>
        <end position="404"/>
    </location>
</feature>
<dbReference type="OrthoDB" id="9770043at2"/>
<organism evidence="3 4">
    <name type="scientific">Pseudoxanthomonas taiwanensis</name>
    <dbReference type="NCBI Taxonomy" id="176598"/>
    <lineage>
        <taxon>Bacteria</taxon>
        <taxon>Pseudomonadati</taxon>
        <taxon>Pseudomonadota</taxon>
        <taxon>Gammaproteobacteria</taxon>
        <taxon>Lysobacterales</taxon>
        <taxon>Lysobacteraceae</taxon>
        <taxon>Pseudoxanthomonas</taxon>
    </lineage>
</organism>
<dbReference type="PANTHER" id="PTHR19328:SF75">
    <property type="entry name" value="ALDOSE SUGAR DEHYDROGENASE YLII"/>
    <property type="match status" value="1"/>
</dbReference>
<dbReference type="SUPFAM" id="SSF50952">
    <property type="entry name" value="Soluble quinoprotein glucose dehydrogenase"/>
    <property type="match status" value="1"/>
</dbReference>
<evidence type="ECO:0000259" key="2">
    <source>
        <dbReference type="Pfam" id="PF07995"/>
    </source>
</evidence>
<dbReference type="PANTHER" id="PTHR19328">
    <property type="entry name" value="HEDGEHOG-INTERACTING PROTEIN"/>
    <property type="match status" value="1"/>
</dbReference>
<dbReference type="Proteomes" id="UP000717981">
    <property type="component" value="Unassembled WGS sequence"/>
</dbReference>
<dbReference type="EMBL" id="PDWK01000005">
    <property type="protein sequence ID" value="KAF1690473.1"/>
    <property type="molecule type" value="Genomic_DNA"/>
</dbReference>
<gene>
    <name evidence="3" type="ORF">CR938_01900</name>
</gene>
<proteinExistence type="predicted"/>
<name>A0A921NUS9_9GAMM</name>
<reference evidence="3" key="1">
    <citation type="submission" date="2017-10" db="EMBL/GenBank/DDBJ databases">
        <title>Whole genome sequencing of members of genus Pseudoxanthomonas.</title>
        <authorList>
            <person name="Kumar S."/>
            <person name="Bansal K."/>
            <person name="Kaur A."/>
            <person name="Patil P."/>
            <person name="Sharma S."/>
            <person name="Patil P.B."/>
        </authorList>
    </citation>
    <scope>NUCLEOTIDE SEQUENCE</scope>
    <source>
        <strain evidence="3">DSM 22914</strain>
    </source>
</reference>
<dbReference type="InterPro" id="IPR012938">
    <property type="entry name" value="Glc/Sorbosone_DH"/>
</dbReference>
<keyword evidence="1" id="KW-0732">Signal</keyword>
<evidence type="ECO:0000256" key="1">
    <source>
        <dbReference type="SAM" id="SignalP"/>
    </source>
</evidence>
<evidence type="ECO:0000313" key="3">
    <source>
        <dbReference type="EMBL" id="KAF1690473.1"/>
    </source>
</evidence>
<dbReference type="Gene3D" id="2.120.10.30">
    <property type="entry name" value="TolB, C-terminal domain"/>
    <property type="match status" value="1"/>
</dbReference>
<evidence type="ECO:0000313" key="4">
    <source>
        <dbReference type="Proteomes" id="UP000717981"/>
    </source>
</evidence>
<dbReference type="Pfam" id="PF07995">
    <property type="entry name" value="GSDH"/>
    <property type="match status" value="1"/>
</dbReference>
<keyword evidence="4" id="KW-1185">Reference proteome</keyword>
<dbReference type="InterPro" id="IPR011042">
    <property type="entry name" value="6-blade_b-propeller_TolB-like"/>
</dbReference>
<sequence length="404" mass="43494">MRRSLHVPALLGLSLSLCMGLAACQPADAPTADAPTVAAPADAAPAPQPGIAVASQQGQARLTVVASGLSHPWAVAPLPDGGFLVTERDGRLRRIGADGQVSAPLAGVPEVFARGQGGLLDVALAPDFETSRRIYLSYAEPGEGGLAGTAAAYATLAEDRLEGLTVFYRQEPKVDTENHFGSRFAFDGQGHVFISQGERTLRPLAQDLTKLQGKLVRLNLDGSIPEDNPFVGRADARPEIWSYGHRNSQGLAIDPRTGRLWESEHGPRGGDEINLPEPGRNYGWPIVTHGINYSGQPIPEAVGREKEGMEQPHHVFEVSPGLSGMAFYTGRPGRPWNDSLFLGALAHRCLIRLQLDGDRVVGEERLLEDFGERIRDVRLGPDGNLYLVTDEKDGKLLRLEPPQA</sequence>
<comment type="caution">
    <text evidence="3">The sequence shown here is derived from an EMBL/GenBank/DDBJ whole genome shotgun (WGS) entry which is preliminary data.</text>
</comment>
<feature type="signal peptide" evidence="1">
    <location>
        <begin position="1"/>
        <end position="22"/>
    </location>
</feature>
<dbReference type="InterPro" id="IPR011041">
    <property type="entry name" value="Quinoprot_gluc/sorb_DH_b-prop"/>
</dbReference>
<dbReference type="AlphaFoldDB" id="A0A921NUS9"/>
<feature type="domain" description="Glucose/Sorbosone dehydrogenase" evidence="2">
    <location>
        <begin position="69"/>
        <end position="398"/>
    </location>
</feature>
<protein>
    <submittedName>
        <fullName evidence="3">Oxidoreductase</fullName>
    </submittedName>
</protein>
<dbReference type="PROSITE" id="PS51257">
    <property type="entry name" value="PROKAR_LIPOPROTEIN"/>
    <property type="match status" value="1"/>
</dbReference>
<dbReference type="RefSeq" id="WP_162123389.1">
    <property type="nucleotide sequence ID" value="NZ_PDWK01000005.1"/>
</dbReference>
<accession>A0A921NUS9</accession>